<evidence type="ECO:0000256" key="1">
    <source>
        <dbReference type="ARBA" id="ARBA00022723"/>
    </source>
</evidence>
<feature type="transmembrane region" description="Helical" evidence="5">
    <location>
        <begin position="227"/>
        <end position="249"/>
    </location>
</feature>
<keyword evidence="5" id="KW-1133">Transmembrane helix</keyword>
<evidence type="ECO:0000256" key="3">
    <source>
        <dbReference type="ARBA" id="ARBA00022833"/>
    </source>
</evidence>
<dbReference type="PANTHER" id="PTHR46214:SF16">
    <property type="entry name" value="OS10G0481450 PROTEIN"/>
    <property type="match status" value="1"/>
</dbReference>
<dbReference type="SMART" id="SM00744">
    <property type="entry name" value="RINGv"/>
    <property type="match status" value="1"/>
</dbReference>
<feature type="compositionally biased region" description="Basic and acidic residues" evidence="4">
    <location>
        <begin position="18"/>
        <end position="29"/>
    </location>
</feature>
<dbReference type="Pfam" id="PF12906">
    <property type="entry name" value="RINGv"/>
    <property type="match status" value="1"/>
</dbReference>
<feature type="transmembrane region" description="Helical" evidence="5">
    <location>
        <begin position="255"/>
        <end position="275"/>
    </location>
</feature>
<evidence type="ECO:0000313" key="7">
    <source>
        <dbReference type="EMBL" id="KAJ8768385.1"/>
    </source>
</evidence>
<dbReference type="GO" id="GO:0008270">
    <property type="term" value="F:zinc ion binding"/>
    <property type="evidence" value="ECO:0007669"/>
    <property type="project" value="UniProtKB-KW"/>
</dbReference>
<sequence length="302" mass="32877">MQNEGSISVPETAPNGRGSDDGLHLEKQDSSPLSPKETKSEELIGNSRTQEPNPTMFINVVSDGDPPATQVSSTKPDLSTKTENMTGKSTTEDPNPTMVIIVVSDGESPSTQMPSTKPDLSDLPSPIKGDLSRIPSAHEQCRVCQQEKEEVLIDLGCKCKGGLAKAHRSCIDTWFGTRGSNKCEICQEVAMNVPAPESQRSQTSYLVWRTDPTFRQRDHERGCFSPLWVAFSILIGGLLLDVLISITLGVSALPVNIIIGVIVVLGLGTALRLALEFCHEWNFRRVAQRVDTNVNLGYHPAL</sequence>
<protein>
    <recommendedName>
        <fullName evidence="6">RING-CH-type domain-containing protein</fullName>
    </recommendedName>
</protein>
<keyword evidence="1" id="KW-0479">Metal-binding</keyword>
<keyword evidence="8" id="KW-1185">Reference proteome</keyword>
<dbReference type="EMBL" id="JAIWQS010000004">
    <property type="protein sequence ID" value="KAJ8768385.1"/>
    <property type="molecule type" value="Genomic_DNA"/>
</dbReference>
<dbReference type="AlphaFoldDB" id="A0AAV8TN59"/>
<dbReference type="InterPro" id="IPR011016">
    <property type="entry name" value="Znf_RING-CH"/>
</dbReference>
<reference evidence="7 8" key="1">
    <citation type="submission" date="2021-09" db="EMBL/GenBank/DDBJ databases">
        <title>Genomic insights and catalytic innovation underlie evolution of tropane alkaloids biosynthesis.</title>
        <authorList>
            <person name="Wang Y.-J."/>
            <person name="Tian T."/>
            <person name="Huang J.-P."/>
            <person name="Huang S.-X."/>
        </authorList>
    </citation>
    <scope>NUCLEOTIDE SEQUENCE [LARGE SCALE GENOMIC DNA]</scope>
    <source>
        <strain evidence="7">KIB-2018</strain>
        <tissue evidence="7">Leaf</tissue>
    </source>
</reference>
<evidence type="ECO:0000256" key="5">
    <source>
        <dbReference type="SAM" id="Phobius"/>
    </source>
</evidence>
<feature type="region of interest" description="Disordered" evidence="4">
    <location>
        <begin position="1"/>
        <end position="95"/>
    </location>
</feature>
<dbReference type="CDD" id="cd16495">
    <property type="entry name" value="RING_CH-C4HC3_MARCH"/>
    <property type="match status" value="1"/>
</dbReference>
<gene>
    <name evidence="7" type="ORF">K2173_021538</name>
</gene>
<keyword evidence="3" id="KW-0862">Zinc</keyword>
<feature type="domain" description="RING-CH-type" evidence="6">
    <location>
        <begin position="133"/>
        <end position="193"/>
    </location>
</feature>
<name>A0AAV8TN59_9ROSI</name>
<feature type="compositionally biased region" description="Polar residues" evidence="4">
    <location>
        <begin position="69"/>
        <end position="94"/>
    </location>
</feature>
<dbReference type="Proteomes" id="UP001159364">
    <property type="component" value="Linkage Group LG04"/>
</dbReference>
<accession>A0AAV8TN59</accession>
<evidence type="ECO:0000259" key="6">
    <source>
        <dbReference type="PROSITE" id="PS51292"/>
    </source>
</evidence>
<evidence type="ECO:0000256" key="4">
    <source>
        <dbReference type="SAM" id="MobiDB-lite"/>
    </source>
</evidence>
<keyword evidence="5" id="KW-0472">Membrane</keyword>
<dbReference type="PROSITE" id="PS51292">
    <property type="entry name" value="ZF_RING_CH"/>
    <property type="match status" value="1"/>
</dbReference>
<organism evidence="7 8">
    <name type="scientific">Erythroxylum novogranatense</name>
    <dbReference type="NCBI Taxonomy" id="1862640"/>
    <lineage>
        <taxon>Eukaryota</taxon>
        <taxon>Viridiplantae</taxon>
        <taxon>Streptophyta</taxon>
        <taxon>Embryophyta</taxon>
        <taxon>Tracheophyta</taxon>
        <taxon>Spermatophyta</taxon>
        <taxon>Magnoliopsida</taxon>
        <taxon>eudicotyledons</taxon>
        <taxon>Gunneridae</taxon>
        <taxon>Pentapetalae</taxon>
        <taxon>rosids</taxon>
        <taxon>fabids</taxon>
        <taxon>Malpighiales</taxon>
        <taxon>Erythroxylaceae</taxon>
        <taxon>Erythroxylum</taxon>
    </lineage>
</organism>
<keyword evidence="2" id="KW-0863">Zinc-finger</keyword>
<comment type="caution">
    <text evidence="7">The sequence shown here is derived from an EMBL/GenBank/DDBJ whole genome shotgun (WGS) entry which is preliminary data.</text>
</comment>
<dbReference type="InterPro" id="IPR013083">
    <property type="entry name" value="Znf_RING/FYVE/PHD"/>
</dbReference>
<dbReference type="SUPFAM" id="SSF57850">
    <property type="entry name" value="RING/U-box"/>
    <property type="match status" value="1"/>
</dbReference>
<keyword evidence="5" id="KW-0812">Transmembrane</keyword>
<dbReference type="PANTHER" id="PTHR46214">
    <property type="entry name" value="ZINC FINGER, RING-CH-TYPE"/>
    <property type="match status" value="1"/>
</dbReference>
<feature type="region of interest" description="Disordered" evidence="4">
    <location>
        <begin position="106"/>
        <end position="125"/>
    </location>
</feature>
<proteinExistence type="predicted"/>
<evidence type="ECO:0000313" key="8">
    <source>
        <dbReference type="Proteomes" id="UP001159364"/>
    </source>
</evidence>
<evidence type="ECO:0000256" key="2">
    <source>
        <dbReference type="ARBA" id="ARBA00022771"/>
    </source>
</evidence>
<dbReference type="Gene3D" id="3.30.40.10">
    <property type="entry name" value="Zinc/RING finger domain, C3HC4 (zinc finger)"/>
    <property type="match status" value="1"/>
</dbReference>